<feature type="compositionally biased region" description="Polar residues" evidence="1">
    <location>
        <begin position="79"/>
        <end position="94"/>
    </location>
</feature>
<name>A0A067PBI9_9AGAM</name>
<evidence type="ECO:0000313" key="3">
    <source>
        <dbReference type="Proteomes" id="UP000027265"/>
    </source>
</evidence>
<dbReference type="InParanoid" id="A0A067PBI9"/>
<dbReference type="EMBL" id="KL197742">
    <property type="protein sequence ID" value="KDQ52129.1"/>
    <property type="molecule type" value="Genomic_DNA"/>
</dbReference>
<accession>A0A067PBI9</accession>
<gene>
    <name evidence="2" type="ORF">JAAARDRAFT_490387</name>
</gene>
<protein>
    <submittedName>
        <fullName evidence="2">Uncharacterized protein</fullName>
    </submittedName>
</protein>
<feature type="region of interest" description="Disordered" evidence="1">
    <location>
        <begin position="51"/>
        <end position="94"/>
    </location>
</feature>
<reference evidence="3" key="1">
    <citation type="journal article" date="2014" name="Proc. Natl. Acad. Sci. U.S.A.">
        <title>Extensive sampling of basidiomycete genomes demonstrates inadequacy of the white-rot/brown-rot paradigm for wood decay fungi.</title>
        <authorList>
            <person name="Riley R."/>
            <person name="Salamov A.A."/>
            <person name="Brown D.W."/>
            <person name="Nagy L.G."/>
            <person name="Floudas D."/>
            <person name="Held B.W."/>
            <person name="Levasseur A."/>
            <person name="Lombard V."/>
            <person name="Morin E."/>
            <person name="Otillar R."/>
            <person name="Lindquist E.A."/>
            <person name="Sun H."/>
            <person name="LaButti K.M."/>
            <person name="Schmutz J."/>
            <person name="Jabbour D."/>
            <person name="Luo H."/>
            <person name="Baker S.E."/>
            <person name="Pisabarro A.G."/>
            <person name="Walton J.D."/>
            <person name="Blanchette R.A."/>
            <person name="Henrissat B."/>
            <person name="Martin F."/>
            <person name="Cullen D."/>
            <person name="Hibbett D.S."/>
            <person name="Grigoriev I.V."/>
        </authorList>
    </citation>
    <scope>NUCLEOTIDE SEQUENCE [LARGE SCALE GENOMIC DNA]</scope>
    <source>
        <strain evidence="3">MUCL 33604</strain>
    </source>
</reference>
<feature type="compositionally biased region" description="Polar residues" evidence="1">
    <location>
        <begin position="51"/>
        <end position="68"/>
    </location>
</feature>
<dbReference type="HOGENOM" id="CLU_1796759_0_0_1"/>
<sequence>MGGLGGLSGAWCLVSVGNERSVGSDSGSDSDSIRHFSNTFDSGSYLTNVPVNSPTLAPTQRNTQTTDPSPMAPILQHIPATNPTLAPTRRTTPITPSKTLIGASLRYPSSRISRGGLGHSESFGKRLGIQPTKRRLVDSVILLQ</sequence>
<evidence type="ECO:0000313" key="2">
    <source>
        <dbReference type="EMBL" id="KDQ52129.1"/>
    </source>
</evidence>
<organism evidence="2 3">
    <name type="scientific">Jaapia argillacea MUCL 33604</name>
    <dbReference type="NCBI Taxonomy" id="933084"/>
    <lineage>
        <taxon>Eukaryota</taxon>
        <taxon>Fungi</taxon>
        <taxon>Dikarya</taxon>
        <taxon>Basidiomycota</taxon>
        <taxon>Agaricomycotina</taxon>
        <taxon>Agaricomycetes</taxon>
        <taxon>Agaricomycetidae</taxon>
        <taxon>Jaapiales</taxon>
        <taxon>Jaapiaceae</taxon>
        <taxon>Jaapia</taxon>
    </lineage>
</organism>
<dbReference type="AlphaFoldDB" id="A0A067PBI9"/>
<evidence type="ECO:0000256" key="1">
    <source>
        <dbReference type="SAM" id="MobiDB-lite"/>
    </source>
</evidence>
<keyword evidence="3" id="KW-1185">Reference proteome</keyword>
<proteinExistence type="predicted"/>
<dbReference type="Proteomes" id="UP000027265">
    <property type="component" value="Unassembled WGS sequence"/>
</dbReference>